<feature type="transmembrane region" description="Helical" evidence="6">
    <location>
        <begin position="103"/>
        <end position="124"/>
    </location>
</feature>
<evidence type="ECO:0000313" key="8">
    <source>
        <dbReference type="Proteomes" id="UP000007177"/>
    </source>
</evidence>
<dbReference type="GO" id="GO:0015171">
    <property type="term" value="F:amino acid transmembrane transporter activity"/>
    <property type="evidence" value="ECO:0007669"/>
    <property type="project" value="TreeGrafter"/>
</dbReference>
<dbReference type="Pfam" id="PF01810">
    <property type="entry name" value="LysE"/>
    <property type="match status" value="1"/>
</dbReference>
<dbReference type="PANTHER" id="PTHR30086:SF20">
    <property type="entry name" value="ARGININE EXPORTER PROTEIN ARGO-RELATED"/>
    <property type="match status" value="1"/>
</dbReference>
<feature type="transmembrane region" description="Helical" evidence="6">
    <location>
        <begin position="179"/>
        <end position="199"/>
    </location>
</feature>
<evidence type="ECO:0000256" key="4">
    <source>
        <dbReference type="ARBA" id="ARBA00022989"/>
    </source>
</evidence>
<dbReference type="HOGENOM" id="CLU_087840_0_1_9"/>
<evidence type="ECO:0000313" key="7">
    <source>
        <dbReference type="EMBL" id="AFA50051.1"/>
    </source>
</evidence>
<keyword evidence="5 6" id="KW-0472">Membrane</keyword>
<evidence type="ECO:0000256" key="2">
    <source>
        <dbReference type="ARBA" id="ARBA00022475"/>
    </source>
</evidence>
<accession>H6LKU2</accession>
<dbReference type="AlphaFoldDB" id="H6LKU2"/>
<feature type="transmembrane region" description="Helical" evidence="6">
    <location>
        <begin position="144"/>
        <end position="167"/>
    </location>
</feature>
<dbReference type="STRING" id="931626.Awo_c33230"/>
<dbReference type="EMBL" id="CP002987">
    <property type="protein sequence ID" value="AFA50051.1"/>
    <property type="molecule type" value="Genomic_DNA"/>
</dbReference>
<dbReference type="RefSeq" id="WP_014357646.1">
    <property type="nucleotide sequence ID" value="NC_016894.1"/>
</dbReference>
<organism evidence="7 8">
    <name type="scientific">Acetobacterium woodii (strain ATCC 29683 / DSM 1030 / JCM 2381 / KCTC 1655 / WB1)</name>
    <dbReference type="NCBI Taxonomy" id="931626"/>
    <lineage>
        <taxon>Bacteria</taxon>
        <taxon>Bacillati</taxon>
        <taxon>Bacillota</taxon>
        <taxon>Clostridia</taxon>
        <taxon>Eubacteriales</taxon>
        <taxon>Eubacteriaceae</taxon>
        <taxon>Acetobacterium</taxon>
    </lineage>
</organism>
<protein>
    <submittedName>
        <fullName evidence="7">Putative L-lysine permease LysE</fullName>
    </submittedName>
</protein>
<dbReference type="KEGG" id="awo:Awo_c33230"/>
<name>H6LKU2_ACEWD</name>
<keyword evidence="8" id="KW-1185">Reference proteome</keyword>
<dbReference type="Proteomes" id="UP000007177">
    <property type="component" value="Chromosome"/>
</dbReference>
<feature type="transmembrane region" description="Helical" evidence="6">
    <location>
        <begin position="72"/>
        <end position="91"/>
    </location>
</feature>
<dbReference type="GO" id="GO:0005886">
    <property type="term" value="C:plasma membrane"/>
    <property type="evidence" value="ECO:0007669"/>
    <property type="project" value="UniProtKB-SubCell"/>
</dbReference>
<reference evidence="8" key="1">
    <citation type="submission" date="2011-07" db="EMBL/GenBank/DDBJ databases">
        <title>Complete genome sequence of Acetobacterium woodii.</title>
        <authorList>
            <person name="Poehlein A."/>
            <person name="Schmidt S."/>
            <person name="Kaster A.-K."/>
            <person name="Goenrich M."/>
            <person name="Vollmers J."/>
            <person name="Thuermer A."/>
            <person name="Gottschalk G."/>
            <person name="Thauer R.K."/>
            <person name="Daniel R."/>
            <person name="Mueller V."/>
        </authorList>
    </citation>
    <scope>NUCLEOTIDE SEQUENCE [LARGE SCALE GENOMIC DNA]</scope>
    <source>
        <strain evidence="8">ATCC 29683 / DSM 1030 / JCM 2381 / KCTC 1655 / WB1</strain>
    </source>
</reference>
<reference evidence="7 8" key="2">
    <citation type="journal article" date="2012" name="PLoS ONE">
        <title>An ancient pathway combining carbon dioxide fixation with the generation and utilization of a sodium ion gradient for ATP synthesis.</title>
        <authorList>
            <person name="Poehlein A."/>
            <person name="Schmidt S."/>
            <person name="Kaster A.K."/>
            <person name="Goenrich M."/>
            <person name="Vollmers J."/>
            <person name="Thurmer A."/>
            <person name="Bertsch J."/>
            <person name="Schuchmann K."/>
            <person name="Voigt B."/>
            <person name="Hecker M."/>
            <person name="Daniel R."/>
            <person name="Thauer R.K."/>
            <person name="Gottschalk G."/>
            <person name="Muller V."/>
        </authorList>
    </citation>
    <scope>NUCLEOTIDE SEQUENCE [LARGE SCALE GENOMIC DNA]</scope>
    <source>
        <strain evidence="8">ATCC 29683 / DSM 1030 / JCM 2381 / KCTC 1655 / WB1</strain>
    </source>
</reference>
<evidence type="ECO:0000256" key="6">
    <source>
        <dbReference type="SAM" id="Phobius"/>
    </source>
</evidence>
<evidence type="ECO:0000256" key="1">
    <source>
        <dbReference type="ARBA" id="ARBA00004651"/>
    </source>
</evidence>
<keyword evidence="2" id="KW-1003">Cell membrane</keyword>
<comment type="subcellular location">
    <subcellularLocation>
        <location evidence="1">Cell membrane</location>
        <topology evidence="1">Multi-pass membrane protein</topology>
    </subcellularLocation>
</comment>
<feature type="transmembrane region" description="Helical" evidence="6">
    <location>
        <begin position="37"/>
        <end position="60"/>
    </location>
</feature>
<dbReference type="InterPro" id="IPR001123">
    <property type="entry name" value="LeuE-type"/>
</dbReference>
<proteinExistence type="predicted"/>
<sequence length="203" mass="22452">MYYFLQGTLMGFAYVAPIGMQNMFVINGALAHSRKQAVLVGLSVAFFDVTLALSCFYGIGALMDHYDWLKKLVLLIGSLIIIYIGISLIKAKTDVNRQESSVLSLRKLVVSAFVVTWFNPQALIDGTMMLGAFRVSLPTDDAHFFIIGVAFASFIWFNGLALTSSFFGNLIKGKVLRYLNLACGSVIIIYGLLLMLRLIQMIV</sequence>
<dbReference type="OrthoDB" id="5638726at2"/>
<dbReference type="eggNOG" id="COG1279">
    <property type="taxonomic scope" value="Bacteria"/>
</dbReference>
<keyword evidence="3 6" id="KW-0812">Transmembrane</keyword>
<gene>
    <name evidence="7" type="primary">lysE</name>
    <name evidence="7" type="ordered locus">Awo_c33230</name>
</gene>
<evidence type="ECO:0000256" key="5">
    <source>
        <dbReference type="ARBA" id="ARBA00023136"/>
    </source>
</evidence>
<evidence type="ECO:0000256" key="3">
    <source>
        <dbReference type="ARBA" id="ARBA00022692"/>
    </source>
</evidence>
<keyword evidence="4 6" id="KW-1133">Transmembrane helix</keyword>
<dbReference type="PANTHER" id="PTHR30086">
    <property type="entry name" value="ARGININE EXPORTER PROTEIN ARGO"/>
    <property type="match status" value="1"/>
</dbReference>
<feature type="transmembrane region" description="Helical" evidence="6">
    <location>
        <begin position="12"/>
        <end position="30"/>
    </location>
</feature>